<feature type="region of interest" description="Disordered" evidence="1">
    <location>
        <begin position="131"/>
        <end position="153"/>
    </location>
</feature>
<reference evidence="2 3" key="1">
    <citation type="submission" date="2016-10" db="EMBL/GenBank/DDBJ databases">
        <authorList>
            <person name="de Groot N.N."/>
        </authorList>
    </citation>
    <scope>NUCLEOTIDE SEQUENCE [LARGE SCALE GENOMIC DNA]</scope>
    <source>
        <strain evidence="2 3">L14</strain>
    </source>
</reference>
<dbReference type="EMBL" id="FOJX01000021">
    <property type="protein sequence ID" value="SFB16485.1"/>
    <property type="molecule type" value="Genomic_DNA"/>
</dbReference>
<evidence type="ECO:0000313" key="2">
    <source>
        <dbReference type="EMBL" id="SFB16485.1"/>
    </source>
</evidence>
<dbReference type="AlphaFoldDB" id="A0A1I0YSX2"/>
<accession>A0A1I0YSX2</accession>
<dbReference type="RefSeq" id="WP_074817555.1">
    <property type="nucleotide sequence ID" value="NZ_FOJX01000021.1"/>
</dbReference>
<name>A0A1I0YSX2_SELRU</name>
<protein>
    <submittedName>
        <fullName evidence="2">Uncharacterized protein</fullName>
    </submittedName>
</protein>
<dbReference type="Proteomes" id="UP000183843">
    <property type="component" value="Unassembled WGS sequence"/>
</dbReference>
<feature type="compositionally biased region" description="Basic residues" evidence="1">
    <location>
        <begin position="136"/>
        <end position="151"/>
    </location>
</feature>
<proteinExistence type="predicted"/>
<evidence type="ECO:0000313" key="3">
    <source>
        <dbReference type="Proteomes" id="UP000183843"/>
    </source>
</evidence>
<organism evidence="2 3">
    <name type="scientific">Selenomonas ruminantium</name>
    <dbReference type="NCBI Taxonomy" id="971"/>
    <lineage>
        <taxon>Bacteria</taxon>
        <taxon>Bacillati</taxon>
        <taxon>Bacillota</taxon>
        <taxon>Negativicutes</taxon>
        <taxon>Selenomonadales</taxon>
        <taxon>Selenomonadaceae</taxon>
        <taxon>Selenomonas</taxon>
    </lineage>
</organism>
<sequence length="166" mass="19570">MEQKQRDIEKIRYTPAAARRIADELATDTQSTATAQGYIGKLQSEKERELVFMIYRDLLHLRIGNNFWHRLQTAAMIRQRHAHFRADVLTQVTEEREQAQIALKQKKTVMQKLMEHELELLKLAEEGKSSKEIARKMHQNHRSQFPKKGSPHYKTVQLALKKLRQQ</sequence>
<evidence type="ECO:0000256" key="1">
    <source>
        <dbReference type="SAM" id="MobiDB-lite"/>
    </source>
</evidence>
<gene>
    <name evidence="2" type="ORF">SAMN05216587_1215</name>
</gene>